<dbReference type="Proteomes" id="UP001428341">
    <property type="component" value="Unassembled WGS sequence"/>
</dbReference>
<dbReference type="GO" id="GO:0008270">
    <property type="term" value="F:zinc ion binding"/>
    <property type="evidence" value="ECO:0007669"/>
    <property type="project" value="InterPro"/>
</dbReference>
<dbReference type="Pfam" id="PF17042">
    <property type="entry name" value="NBD_C"/>
    <property type="match status" value="1"/>
</dbReference>
<evidence type="ECO:0000259" key="7">
    <source>
        <dbReference type="Pfam" id="PF03446"/>
    </source>
</evidence>
<dbReference type="InterPro" id="IPR010737">
    <property type="entry name" value="4-carb_acid_sugar_kinase_N"/>
</dbReference>
<name>A0AAP0QUN3_9ROSI</name>
<keyword evidence="6" id="KW-0119">Carbohydrate metabolism</keyword>
<dbReference type="Gene3D" id="3.20.20.70">
    <property type="entry name" value="Aldolase class I"/>
    <property type="match status" value="1"/>
</dbReference>
<evidence type="ECO:0000256" key="1">
    <source>
        <dbReference type="ARBA" id="ARBA00005715"/>
    </source>
</evidence>
<evidence type="ECO:0000256" key="4">
    <source>
        <dbReference type="ARBA" id="ARBA00022777"/>
    </source>
</evidence>
<keyword evidence="3" id="KW-0547">Nucleotide-binding</keyword>
<dbReference type="InterPro" id="IPR031475">
    <property type="entry name" value="NBD_C"/>
</dbReference>
<dbReference type="PANTHER" id="PTHR43060:SF17">
    <property type="entry name" value="L-THREONATE DEHYDROGENASE"/>
    <property type="match status" value="1"/>
</dbReference>
<dbReference type="InterPro" id="IPR006115">
    <property type="entry name" value="6PGDH_NADP-bd"/>
</dbReference>
<gene>
    <name evidence="11" type="ORF">WN944_001309</name>
</gene>
<dbReference type="Pfam" id="PF07005">
    <property type="entry name" value="SBD_N"/>
    <property type="match status" value="1"/>
</dbReference>
<accession>A0AAP0QUN3</accession>
<dbReference type="Pfam" id="PF14833">
    <property type="entry name" value="NAD_binding_11"/>
    <property type="match status" value="1"/>
</dbReference>
<evidence type="ECO:0000313" key="12">
    <source>
        <dbReference type="Proteomes" id="UP001428341"/>
    </source>
</evidence>
<evidence type="ECO:0000259" key="8">
    <source>
        <dbReference type="Pfam" id="PF07005"/>
    </source>
</evidence>
<evidence type="ECO:0000313" key="11">
    <source>
        <dbReference type="EMBL" id="KAK9208948.1"/>
    </source>
</evidence>
<dbReference type="Pfam" id="PF01116">
    <property type="entry name" value="F_bP_aldolase"/>
    <property type="match status" value="1"/>
</dbReference>
<dbReference type="InterPro" id="IPR036291">
    <property type="entry name" value="NAD(P)-bd_dom_sf"/>
</dbReference>
<keyword evidence="4" id="KW-0418">Kinase</keyword>
<dbReference type="InterPro" id="IPR008927">
    <property type="entry name" value="6-PGluconate_DH-like_C_sf"/>
</dbReference>
<dbReference type="AlphaFoldDB" id="A0AAP0QUN3"/>
<dbReference type="InterPro" id="IPR042213">
    <property type="entry name" value="NBD_C_sf"/>
</dbReference>
<evidence type="ECO:0000259" key="10">
    <source>
        <dbReference type="Pfam" id="PF17042"/>
    </source>
</evidence>
<proteinExistence type="inferred from homology"/>
<dbReference type="GO" id="GO:0016832">
    <property type="term" value="F:aldehyde-lyase activity"/>
    <property type="evidence" value="ECO:0007669"/>
    <property type="project" value="InterPro"/>
</dbReference>
<evidence type="ECO:0000259" key="9">
    <source>
        <dbReference type="Pfam" id="PF14833"/>
    </source>
</evidence>
<dbReference type="GO" id="GO:0050661">
    <property type="term" value="F:NADP binding"/>
    <property type="evidence" value="ECO:0007669"/>
    <property type="project" value="InterPro"/>
</dbReference>
<feature type="domain" description="3-hydroxyisobutyrate dehydrogenase-like NAD-binding" evidence="9">
    <location>
        <begin position="143"/>
        <end position="213"/>
    </location>
</feature>
<dbReference type="GO" id="GO:0005975">
    <property type="term" value="P:carbohydrate metabolic process"/>
    <property type="evidence" value="ECO:0007669"/>
    <property type="project" value="InterPro"/>
</dbReference>
<dbReference type="SUPFAM" id="SSF142764">
    <property type="entry name" value="YgbK-like"/>
    <property type="match status" value="1"/>
</dbReference>
<dbReference type="PANTHER" id="PTHR43060">
    <property type="entry name" value="3-HYDROXYISOBUTYRATE DEHYDROGENASE-LIKE 1, MITOCHONDRIAL-RELATED"/>
    <property type="match status" value="1"/>
</dbReference>
<comment type="caution">
    <text evidence="11">The sequence shown here is derived from an EMBL/GenBank/DDBJ whole genome shotgun (WGS) entry which is preliminary data.</text>
</comment>
<sequence length="809" mass="87628">MFLVNVRLSTIAIVEGKDLKLVDAPVSGGVKRASMGELTIMASGTDESLKSTGSVLSALSEKLYVIKGGCGAGSGVKMANQLLAGVHIASAAEAMAFGARLEAASLQCWCSERNQQQQWHMGMSCHAGVACATLVVIIEALGMFENRVPHMLDNDYTPYSALDIFVKDMGIIARECSSQRVPLHISTIAHQLFLAGSAAGWGRQDDAAVVKVYETLSGVKVEGRLPVLKKEAVLQSLPSEWPLDPIDDIKGLIKKNAKTLIVLDDDPTGTQTVHSIEVLTEWSVASLVEQFRNKPLCFFILTNSRALSSEKTCVSDWRINILQARSLITDICRNLRTAANSVENTEYTVVLRGDSTLRGHFPEARIEADAAVSVLGEMDAWIICPFFLQGGRYTIEDVHYVGDLDRLVPAGDTEFAKDASFGFKSSNLREWVEEKTSGRIPASSVASISIQLLRKGGPDAVCERLCSLQKAELKGKSFLCRTAASFVSARIGIVAKAPILPKDLGNKIESTGGLIVVGSYVPKTTKQIEELTSQSGRFIRSVEVSADKVAMKSSEERQEEIIRAAEMVDVFLQARKDTLLITSRVLITGKTPSESLEINLKVSSAMVEIVRRITTRPRYILAKGGITSSDIATKALEAKRAKVVGQALAGVPLWELGPESRHPGVPYVVFPGNVGDNNAVANVVRSWARPVRISSTKELLLNAEKGEYAVGAFNVYNMEGVEAVVAAAEEERSPAILQVRSTCFKVHPGQSDLFLLPIICGKLLIAISSTPAVCEISNLYSLALLKWNANRKQSQKINLSTMRLQGDAL</sequence>
<dbReference type="Gene3D" id="3.40.50.10840">
    <property type="entry name" value="Putative sugar-binding, N-terminal domain"/>
    <property type="match status" value="1"/>
</dbReference>
<keyword evidence="5" id="KW-0067">ATP-binding</keyword>
<feature type="domain" description="Four-carbon acid sugar kinase N-terminal" evidence="8">
    <location>
        <begin position="260"/>
        <end position="471"/>
    </location>
</feature>
<keyword evidence="2" id="KW-0808">Transferase</keyword>
<dbReference type="GO" id="GO:0016616">
    <property type="term" value="F:oxidoreductase activity, acting on the CH-OH group of donors, NAD or NADP as acceptor"/>
    <property type="evidence" value="ECO:0007669"/>
    <property type="project" value="UniProtKB-ARBA"/>
</dbReference>
<comment type="similarity">
    <text evidence="1">Belongs to the four-carbon acid sugar kinase family.</text>
</comment>
<dbReference type="Gene3D" id="1.10.1040.10">
    <property type="entry name" value="N-(1-d-carboxylethyl)-l-norvaline Dehydrogenase, domain 2"/>
    <property type="match status" value="1"/>
</dbReference>
<evidence type="ECO:0000256" key="5">
    <source>
        <dbReference type="ARBA" id="ARBA00022840"/>
    </source>
</evidence>
<reference evidence="11 12" key="1">
    <citation type="submission" date="2024-05" db="EMBL/GenBank/DDBJ databases">
        <title>Haplotype-resolved chromosome-level genome assembly of Huyou (Citrus changshanensis).</title>
        <authorList>
            <person name="Miao C."/>
            <person name="Chen W."/>
            <person name="Wu Y."/>
            <person name="Wang L."/>
            <person name="Zhao S."/>
            <person name="Grierson D."/>
            <person name="Xu C."/>
            <person name="Chen K."/>
        </authorList>
    </citation>
    <scope>NUCLEOTIDE SEQUENCE [LARGE SCALE GENOMIC DNA]</scope>
    <source>
        <strain evidence="11">01-14</strain>
        <tissue evidence="11">Leaf</tissue>
    </source>
</reference>
<dbReference type="InterPro" id="IPR013785">
    <property type="entry name" value="Aldolase_TIM"/>
</dbReference>
<evidence type="ECO:0000256" key="2">
    <source>
        <dbReference type="ARBA" id="ARBA00022679"/>
    </source>
</evidence>
<evidence type="ECO:0000256" key="3">
    <source>
        <dbReference type="ARBA" id="ARBA00022741"/>
    </source>
</evidence>
<dbReference type="GO" id="GO:0016301">
    <property type="term" value="F:kinase activity"/>
    <property type="evidence" value="ECO:0007669"/>
    <property type="project" value="UniProtKB-KW"/>
</dbReference>
<dbReference type="InterPro" id="IPR013328">
    <property type="entry name" value="6PGD_dom2"/>
</dbReference>
<dbReference type="SUPFAM" id="SSF51735">
    <property type="entry name" value="NAD(P)-binding Rossmann-fold domains"/>
    <property type="match status" value="1"/>
</dbReference>
<dbReference type="SUPFAM" id="SSF48179">
    <property type="entry name" value="6-phosphogluconate dehydrogenase C-terminal domain-like"/>
    <property type="match status" value="1"/>
</dbReference>
<dbReference type="InterPro" id="IPR029154">
    <property type="entry name" value="HIBADH-like_NADP-bd"/>
</dbReference>
<dbReference type="GO" id="GO:0051287">
    <property type="term" value="F:NAD binding"/>
    <property type="evidence" value="ECO:0007669"/>
    <property type="project" value="InterPro"/>
</dbReference>
<dbReference type="Pfam" id="PF03446">
    <property type="entry name" value="NAD_binding_2"/>
    <property type="match status" value="1"/>
</dbReference>
<dbReference type="SUPFAM" id="SSF51569">
    <property type="entry name" value="Aldolase"/>
    <property type="match status" value="1"/>
</dbReference>
<evidence type="ECO:0000256" key="6">
    <source>
        <dbReference type="ARBA" id="ARBA00023277"/>
    </source>
</evidence>
<dbReference type="InterPro" id="IPR037051">
    <property type="entry name" value="4-carb_acid_sugar_kinase_N_sf"/>
</dbReference>
<feature type="domain" description="Four-carbon acid sugar kinase nucleotide binding" evidence="10">
    <location>
        <begin position="514"/>
        <end position="679"/>
    </location>
</feature>
<keyword evidence="12" id="KW-1185">Reference proteome</keyword>
<evidence type="ECO:0008006" key="13">
    <source>
        <dbReference type="Google" id="ProtNLM"/>
    </source>
</evidence>
<organism evidence="11 12">
    <name type="scientific">Citrus x changshan-huyou</name>
    <dbReference type="NCBI Taxonomy" id="2935761"/>
    <lineage>
        <taxon>Eukaryota</taxon>
        <taxon>Viridiplantae</taxon>
        <taxon>Streptophyta</taxon>
        <taxon>Embryophyta</taxon>
        <taxon>Tracheophyta</taxon>
        <taxon>Spermatophyta</taxon>
        <taxon>Magnoliopsida</taxon>
        <taxon>eudicotyledons</taxon>
        <taxon>Gunneridae</taxon>
        <taxon>Pentapetalae</taxon>
        <taxon>rosids</taxon>
        <taxon>malvids</taxon>
        <taxon>Sapindales</taxon>
        <taxon>Rutaceae</taxon>
        <taxon>Aurantioideae</taxon>
        <taxon>Citrus</taxon>
    </lineage>
</organism>
<dbReference type="Gene3D" id="3.40.980.20">
    <property type="entry name" value="Four-carbon acid sugar kinase, nucleotide binding domain"/>
    <property type="match status" value="1"/>
</dbReference>
<dbReference type="InterPro" id="IPR000771">
    <property type="entry name" value="FBA_II"/>
</dbReference>
<dbReference type="GO" id="GO:0005524">
    <property type="term" value="F:ATP binding"/>
    <property type="evidence" value="ECO:0007669"/>
    <property type="project" value="UniProtKB-KW"/>
</dbReference>
<protein>
    <recommendedName>
        <fullName evidence="13">Ketose-bisphosphate aldolase class-II family protein</fullName>
    </recommendedName>
</protein>
<dbReference type="Gene3D" id="3.40.50.720">
    <property type="entry name" value="NAD(P)-binding Rossmann-like Domain"/>
    <property type="match status" value="1"/>
</dbReference>
<feature type="domain" description="6-phosphogluconate dehydrogenase NADP-binding" evidence="7">
    <location>
        <begin position="14"/>
        <end position="65"/>
    </location>
</feature>
<dbReference type="EMBL" id="JBCGBO010000004">
    <property type="protein sequence ID" value="KAK9208948.1"/>
    <property type="molecule type" value="Genomic_DNA"/>
</dbReference>